<reference evidence="1" key="1">
    <citation type="submission" date="2023-04" db="EMBL/GenBank/DDBJ databases">
        <title>A chromosome-level genome assembly of the parasitoid wasp Eretmocerus hayati.</title>
        <authorList>
            <person name="Zhong Y."/>
            <person name="Liu S."/>
            <person name="Liu Y."/>
        </authorList>
    </citation>
    <scope>NUCLEOTIDE SEQUENCE</scope>
    <source>
        <strain evidence="1">ZJU_SS_LIU_2023</strain>
    </source>
</reference>
<comment type="caution">
    <text evidence="1">The sequence shown here is derived from an EMBL/GenBank/DDBJ whole genome shotgun (WGS) entry which is preliminary data.</text>
</comment>
<gene>
    <name evidence="1" type="ORF">QAD02_012504</name>
</gene>
<accession>A0ACC2P005</accession>
<evidence type="ECO:0000313" key="2">
    <source>
        <dbReference type="Proteomes" id="UP001239111"/>
    </source>
</evidence>
<dbReference type="EMBL" id="CM056742">
    <property type="protein sequence ID" value="KAJ8676717.1"/>
    <property type="molecule type" value="Genomic_DNA"/>
</dbReference>
<name>A0ACC2P005_9HYME</name>
<evidence type="ECO:0000313" key="1">
    <source>
        <dbReference type="EMBL" id="KAJ8676717.1"/>
    </source>
</evidence>
<organism evidence="1 2">
    <name type="scientific">Eretmocerus hayati</name>
    <dbReference type="NCBI Taxonomy" id="131215"/>
    <lineage>
        <taxon>Eukaryota</taxon>
        <taxon>Metazoa</taxon>
        <taxon>Ecdysozoa</taxon>
        <taxon>Arthropoda</taxon>
        <taxon>Hexapoda</taxon>
        <taxon>Insecta</taxon>
        <taxon>Pterygota</taxon>
        <taxon>Neoptera</taxon>
        <taxon>Endopterygota</taxon>
        <taxon>Hymenoptera</taxon>
        <taxon>Apocrita</taxon>
        <taxon>Proctotrupomorpha</taxon>
        <taxon>Chalcidoidea</taxon>
        <taxon>Aphelinidae</taxon>
        <taxon>Aphelininae</taxon>
        <taxon>Eretmocerus</taxon>
    </lineage>
</organism>
<sequence length="325" mass="36346">MSSSGLTQQQRQRRSDARKRWRLLAKALTGCPEAQVCPVDGEDGDEDDDEEEVSVRRFGSFGLLRASLLGSESDCTWWLYSGKLGRRFRPQLLVSTLRNGGFSAEQLVGFNNTGNVCVWPSEECLAYYLLKRPELCRGKRVLELGGGMSCLAGALAAKYCSPRSLTLTDGNPVSVANASRIVERNGLAPVARCAVVQWARAAKALNSQQQRRSLAQELSGEDVYDVVLCADCLFFDEARLDLVDTIYGWLADDGLALVMAPYRGSTFRKFVDAMVQKGFVVRQTEMYDSEIWARHLHLLATNRDYCPDLHYPVLLEFTKKRIPSR</sequence>
<dbReference type="Proteomes" id="UP001239111">
    <property type="component" value="Chromosome 2"/>
</dbReference>
<protein>
    <submittedName>
        <fullName evidence="1">Uncharacterized protein</fullName>
    </submittedName>
</protein>
<proteinExistence type="predicted"/>
<keyword evidence="2" id="KW-1185">Reference proteome</keyword>